<dbReference type="EMBL" id="MN586040">
    <property type="protein sequence ID" value="QGJ95036.1"/>
    <property type="molecule type" value="Genomic_DNA"/>
</dbReference>
<evidence type="ECO:0000313" key="2">
    <source>
        <dbReference type="Proteomes" id="UP000423065"/>
    </source>
</evidence>
<gene>
    <name evidence="1" type="primary">176</name>
    <name evidence="1" type="ORF">SEA_STORMAGEDDON_176</name>
</gene>
<dbReference type="KEGG" id="vg:64766883"/>
<organism evidence="1 2">
    <name type="scientific">Gordonia phage Stormageddon</name>
    <dbReference type="NCBI Taxonomy" id="2656541"/>
    <lineage>
        <taxon>Viruses</taxon>
        <taxon>Duplodnaviria</taxon>
        <taxon>Heunggongvirae</taxon>
        <taxon>Uroviricota</taxon>
        <taxon>Caudoviricetes</taxon>
        <taxon>Stormageddonvirus</taxon>
        <taxon>Stormageddonvirus Stormageddon</taxon>
    </lineage>
</organism>
<evidence type="ECO:0000313" key="1">
    <source>
        <dbReference type="EMBL" id="QGJ95036.1"/>
    </source>
</evidence>
<name>A0A649VRD7_9CAUD</name>
<proteinExistence type="predicted"/>
<dbReference type="Proteomes" id="UP000423065">
    <property type="component" value="Segment"/>
</dbReference>
<dbReference type="RefSeq" id="YP_010059651.1">
    <property type="nucleotide sequence ID" value="NC_054726.1"/>
</dbReference>
<sequence>MTTGEQLRDEGMQQVDETHTAWREHADQVMAALIELRRPFSANDFNEHMAAFGLEPHHPSSIGALFGGYAKRGLIVRCGTARPTKASSHARTYAQWIAADVAFPSTPEANLRRALAALSDIRARVEAASQTPVDPYDRDGLMRVRSFRECLDIVDDEIDRRRDDNGRPT</sequence>
<reference evidence="1 2" key="1">
    <citation type="submission" date="2019-10" db="EMBL/GenBank/DDBJ databases">
        <authorList>
            <person name="Garlena R.A."/>
            <person name="Russell D.A."/>
            <person name="Pope W.H."/>
            <person name="Jacobs-Sera D."/>
            <person name="Hatfull G.F."/>
        </authorList>
    </citation>
    <scope>NUCLEOTIDE SEQUENCE [LARGE SCALE GENOMIC DNA]</scope>
</reference>
<accession>A0A649VRD7</accession>
<dbReference type="GeneID" id="64766883"/>
<protein>
    <submittedName>
        <fullName evidence="1">Uncharacterized protein</fullName>
    </submittedName>
</protein>
<keyword evidence="2" id="KW-1185">Reference proteome</keyword>